<evidence type="ECO:0000256" key="4">
    <source>
        <dbReference type="ARBA" id="ARBA00022989"/>
    </source>
</evidence>
<proteinExistence type="predicted"/>
<evidence type="ECO:0000256" key="2">
    <source>
        <dbReference type="ARBA" id="ARBA00022475"/>
    </source>
</evidence>
<evidence type="ECO:0000313" key="7">
    <source>
        <dbReference type="EMBL" id="RJS47294.1"/>
    </source>
</evidence>
<dbReference type="AlphaFoldDB" id="A0A3A5HGU6"/>
<feature type="transmembrane region" description="Helical" evidence="6">
    <location>
        <begin position="352"/>
        <end position="370"/>
    </location>
</feature>
<dbReference type="PANTHER" id="PTHR42688:SF1">
    <property type="entry name" value="BLR5212 PROTEIN"/>
    <property type="match status" value="1"/>
</dbReference>
<dbReference type="InterPro" id="IPR052425">
    <property type="entry name" value="Uncharacterized_MFS-type"/>
</dbReference>
<feature type="transmembrane region" description="Helical" evidence="6">
    <location>
        <begin position="183"/>
        <end position="201"/>
    </location>
</feature>
<gene>
    <name evidence="7" type="ORF">D4739_14410</name>
</gene>
<keyword evidence="8" id="KW-1185">Reference proteome</keyword>
<protein>
    <submittedName>
        <fullName evidence="7">MFS transporter</fullName>
    </submittedName>
</protein>
<feature type="transmembrane region" description="Helical" evidence="6">
    <location>
        <begin position="20"/>
        <end position="38"/>
    </location>
</feature>
<dbReference type="PANTHER" id="PTHR42688">
    <property type="entry name" value="CONSERVED PROTEIN"/>
    <property type="match status" value="1"/>
</dbReference>
<keyword evidence="2" id="KW-1003">Cell membrane</keyword>
<sequence length="409" mass="41741">MTEPTAVSSASTDGRANWSPWRTIVAFGFVSMAADMVYEGMRSISGPYLASLGASAAMVGLVTGAGEAIALILRLVAGPFADRTHRYWTLTIVGYGMTAVCVPLLAVAPLLGGAGLAVASTLILLERTGKAIRSPSKSALLALAAKDVGRGKGFGVHKSMDQVGAFAGPLVIAAAAALSGHLWLGLALLAIPGAISMVLLLQTRAHAPLVEEQAPSSGLEVTAAGRLPWRFHAFAVATSVGTGGLMTYGVIGFHLVDADLLSAASTPVVYAGAMAVAAVAALGTGVLYDRFHEKVLYLLPVLVACVPALVFADALWPVLVGVAVWGAATGIQDSTVKALVADLVARPRLGTAYGVFAAYQGVAALLGGWAAGALHQEHRMELVTGIAALQLLALVLLVVTLSRRPAPAA</sequence>
<feature type="transmembrane region" description="Helical" evidence="6">
    <location>
        <begin position="50"/>
        <end position="72"/>
    </location>
</feature>
<evidence type="ECO:0000256" key="3">
    <source>
        <dbReference type="ARBA" id="ARBA00022692"/>
    </source>
</evidence>
<reference evidence="8" key="1">
    <citation type="submission" date="2018-09" db="EMBL/GenBank/DDBJ databases">
        <authorList>
            <person name="Zhu H."/>
        </authorList>
    </citation>
    <scope>NUCLEOTIDE SEQUENCE [LARGE SCALE GENOMIC DNA]</scope>
    <source>
        <strain evidence="8">K1W22B-1</strain>
    </source>
</reference>
<keyword evidence="4 6" id="KW-1133">Transmembrane helix</keyword>
<dbReference type="InterPro" id="IPR036259">
    <property type="entry name" value="MFS_trans_sf"/>
</dbReference>
<dbReference type="Proteomes" id="UP000276542">
    <property type="component" value="Unassembled WGS sequence"/>
</dbReference>
<evidence type="ECO:0000256" key="1">
    <source>
        <dbReference type="ARBA" id="ARBA00004651"/>
    </source>
</evidence>
<dbReference type="EMBL" id="QYRP01000002">
    <property type="protein sequence ID" value="RJS47294.1"/>
    <property type="molecule type" value="Genomic_DNA"/>
</dbReference>
<evidence type="ECO:0000256" key="6">
    <source>
        <dbReference type="SAM" id="Phobius"/>
    </source>
</evidence>
<dbReference type="RefSeq" id="WP_120061260.1">
    <property type="nucleotide sequence ID" value="NZ_QYRP01000002.1"/>
</dbReference>
<organism evidence="7 8">
    <name type="scientific">Nocardioides cavernaquae</name>
    <dbReference type="NCBI Taxonomy" id="2321396"/>
    <lineage>
        <taxon>Bacteria</taxon>
        <taxon>Bacillati</taxon>
        <taxon>Actinomycetota</taxon>
        <taxon>Actinomycetes</taxon>
        <taxon>Propionibacteriales</taxon>
        <taxon>Nocardioidaceae</taxon>
        <taxon>Nocardioides</taxon>
    </lineage>
</organism>
<keyword evidence="5 6" id="KW-0472">Membrane</keyword>
<dbReference type="Pfam" id="PF07690">
    <property type="entry name" value="MFS_1"/>
    <property type="match status" value="1"/>
</dbReference>
<name>A0A3A5HGU6_9ACTN</name>
<evidence type="ECO:0000313" key="8">
    <source>
        <dbReference type="Proteomes" id="UP000276542"/>
    </source>
</evidence>
<dbReference type="GO" id="GO:0022857">
    <property type="term" value="F:transmembrane transporter activity"/>
    <property type="evidence" value="ECO:0007669"/>
    <property type="project" value="InterPro"/>
</dbReference>
<evidence type="ECO:0000256" key="5">
    <source>
        <dbReference type="ARBA" id="ARBA00023136"/>
    </source>
</evidence>
<comment type="caution">
    <text evidence="7">The sequence shown here is derived from an EMBL/GenBank/DDBJ whole genome shotgun (WGS) entry which is preliminary data.</text>
</comment>
<feature type="transmembrane region" description="Helical" evidence="6">
    <location>
        <begin position="268"/>
        <end position="288"/>
    </location>
</feature>
<feature type="transmembrane region" description="Helical" evidence="6">
    <location>
        <begin position="92"/>
        <end position="125"/>
    </location>
</feature>
<dbReference type="SUPFAM" id="SSF103473">
    <property type="entry name" value="MFS general substrate transporter"/>
    <property type="match status" value="1"/>
</dbReference>
<dbReference type="CDD" id="cd17370">
    <property type="entry name" value="MFS_MJ1317_like"/>
    <property type="match status" value="1"/>
</dbReference>
<accession>A0A3A5HGU6</accession>
<feature type="transmembrane region" description="Helical" evidence="6">
    <location>
        <begin position="295"/>
        <end position="312"/>
    </location>
</feature>
<dbReference type="OrthoDB" id="9803985at2"/>
<dbReference type="InterPro" id="IPR011701">
    <property type="entry name" value="MFS"/>
</dbReference>
<comment type="subcellular location">
    <subcellularLocation>
        <location evidence="1">Cell membrane</location>
        <topology evidence="1">Multi-pass membrane protein</topology>
    </subcellularLocation>
</comment>
<keyword evidence="3 6" id="KW-0812">Transmembrane</keyword>
<dbReference type="GO" id="GO:0005886">
    <property type="term" value="C:plasma membrane"/>
    <property type="evidence" value="ECO:0007669"/>
    <property type="project" value="UniProtKB-SubCell"/>
</dbReference>
<feature type="transmembrane region" description="Helical" evidence="6">
    <location>
        <begin position="382"/>
        <end position="401"/>
    </location>
</feature>
<dbReference type="Gene3D" id="1.20.1250.20">
    <property type="entry name" value="MFS general substrate transporter like domains"/>
    <property type="match status" value="2"/>
</dbReference>
<feature type="transmembrane region" description="Helical" evidence="6">
    <location>
        <begin position="233"/>
        <end position="256"/>
    </location>
</feature>